<keyword evidence="4 6" id="KW-1133">Transmembrane helix</keyword>
<evidence type="ECO:0000256" key="6">
    <source>
        <dbReference type="SAM" id="Phobius"/>
    </source>
</evidence>
<dbReference type="InParanoid" id="E1ZAJ7"/>
<proteinExistence type="inferred from homology"/>
<dbReference type="OrthoDB" id="434393at2759"/>
<dbReference type="GeneID" id="17356411"/>
<dbReference type="SMART" id="SM01398">
    <property type="entry name" value="Cornichon"/>
    <property type="match status" value="1"/>
</dbReference>
<dbReference type="STRING" id="554065.E1ZAJ7"/>
<protein>
    <submittedName>
        <fullName evidence="8">Uncharacterized protein</fullName>
    </submittedName>
</protein>
<keyword evidence="7" id="KW-0732">Signal</keyword>
<evidence type="ECO:0000256" key="3">
    <source>
        <dbReference type="ARBA" id="ARBA00022692"/>
    </source>
</evidence>
<comment type="subcellular location">
    <subcellularLocation>
        <location evidence="1">Membrane</location>
        <topology evidence="1">Multi-pass membrane protein</topology>
    </subcellularLocation>
</comment>
<dbReference type="EMBL" id="GL433840">
    <property type="protein sequence ID" value="EFN57271.1"/>
    <property type="molecule type" value="Genomic_DNA"/>
</dbReference>
<feature type="chain" id="PRO_5003155569" evidence="7">
    <location>
        <begin position="20"/>
        <end position="127"/>
    </location>
</feature>
<dbReference type="Pfam" id="PF03311">
    <property type="entry name" value="Cornichon"/>
    <property type="match status" value="1"/>
</dbReference>
<feature type="transmembrane region" description="Helical" evidence="6">
    <location>
        <begin position="58"/>
        <end position="82"/>
    </location>
</feature>
<feature type="signal peptide" evidence="7">
    <location>
        <begin position="1"/>
        <end position="19"/>
    </location>
</feature>
<sequence length="127" mass="14890">MPWELLTWLLAFILQSALLGCCMYQLIQLSDLECDFINPHDASRNINSVVLPEYLCQAALTIFMLLSGHWLYGGIHLLLLAYHVRQYLRRGHLADVTEIFRQVAPRKRREMFKLAFYLLTFVLAIYK</sequence>
<reference evidence="8 9" key="1">
    <citation type="journal article" date="2010" name="Plant Cell">
        <title>The Chlorella variabilis NC64A genome reveals adaptation to photosymbiosis, coevolution with viruses, and cryptic sex.</title>
        <authorList>
            <person name="Blanc G."/>
            <person name="Duncan G."/>
            <person name="Agarkova I."/>
            <person name="Borodovsky M."/>
            <person name="Gurnon J."/>
            <person name="Kuo A."/>
            <person name="Lindquist E."/>
            <person name="Lucas S."/>
            <person name="Pangilinan J."/>
            <person name="Polle J."/>
            <person name="Salamov A."/>
            <person name="Terry A."/>
            <person name="Yamada T."/>
            <person name="Dunigan D.D."/>
            <person name="Grigoriev I.V."/>
            <person name="Claverie J.M."/>
            <person name="Van Etten J.L."/>
        </authorList>
    </citation>
    <scope>NUCLEOTIDE SEQUENCE [LARGE SCALE GENOMIC DNA]</scope>
    <source>
        <strain evidence="8 9">NC64A</strain>
    </source>
</reference>
<dbReference type="eggNOG" id="KOG2729">
    <property type="taxonomic scope" value="Eukaryota"/>
</dbReference>
<dbReference type="RefSeq" id="XP_005849373.1">
    <property type="nucleotide sequence ID" value="XM_005849311.1"/>
</dbReference>
<dbReference type="GO" id="GO:0016192">
    <property type="term" value="P:vesicle-mediated transport"/>
    <property type="evidence" value="ECO:0007669"/>
    <property type="project" value="InterPro"/>
</dbReference>
<dbReference type="KEGG" id="cvr:CHLNCDRAFT_21686"/>
<gene>
    <name evidence="8" type="ORF">CHLNCDRAFT_21686</name>
</gene>
<evidence type="ECO:0000256" key="7">
    <source>
        <dbReference type="SAM" id="SignalP"/>
    </source>
</evidence>
<dbReference type="GO" id="GO:0016020">
    <property type="term" value="C:membrane"/>
    <property type="evidence" value="ECO:0007669"/>
    <property type="project" value="UniProtKB-SubCell"/>
</dbReference>
<evidence type="ECO:0000256" key="2">
    <source>
        <dbReference type="ARBA" id="ARBA00010095"/>
    </source>
</evidence>
<organism evidence="9">
    <name type="scientific">Chlorella variabilis</name>
    <name type="common">Green alga</name>
    <dbReference type="NCBI Taxonomy" id="554065"/>
    <lineage>
        <taxon>Eukaryota</taxon>
        <taxon>Viridiplantae</taxon>
        <taxon>Chlorophyta</taxon>
        <taxon>core chlorophytes</taxon>
        <taxon>Trebouxiophyceae</taxon>
        <taxon>Chlorellales</taxon>
        <taxon>Chlorellaceae</taxon>
        <taxon>Chlorella clade</taxon>
        <taxon>Chlorella</taxon>
    </lineage>
</organism>
<name>E1ZAJ7_CHLVA</name>
<evidence type="ECO:0000256" key="1">
    <source>
        <dbReference type="ARBA" id="ARBA00004141"/>
    </source>
</evidence>
<feature type="transmembrane region" description="Helical" evidence="6">
    <location>
        <begin position="111"/>
        <end position="126"/>
    </location>
</feature>
<dbReference type="FunCoup" id="E1ZAJ7">
    <property type="interactions" value="1695"/>
</dbReference>
<evidence type="ECO:0000256" key="4">
    <source>
        <dbReference type="ARBA" id="ARBA00022989"/>
    </source>
</evidence>
<keyword evidence="9" id="KW-1185">Reference proteome</keyword>
<evidence type="ECO:0000313" key="8">
    <source>
        <dbReference type="EMBL" id="EFN57271.1"/>
    </source>
</evidence>
<dbReference type="OMA" id="YTVICVD"/>
<evidence type="ECO:0000256" key="5">
    <source>
        <dbReference type="ARBA" id="ARBA00023136"/>
    </source>
</evidence>
<keyword evidence="3 6" id="KW-0812">Transmembrane</keyword>
<comment type="similarity">
    <text evidence="2">Belongs to the cornichon family.</text>
</comment>
<accession>E1ZAJ7</accession>
<keyword evidence="5 6" id="KW-0472">Membrane</keyword>
<dbReference type="AlphaFoldDB" id="E1ZAJ7"/>
<dbReference type="PANTHER" id="PTHR12290">
    <property type="entry name" value="CORNICHON-RELATED"/>
    <property type="match status" value="1"/>
</dbReference>
<dbReference type="Proteomes" id="UP000008141">
    <property type="component" value="Unassembled WGS sequence"/>
</dbReference>
<dbReference type="InterPro" id="IPR003377">
    <property type="entry name" value="Cornichon"/>
</dbReference>
<evidence type="ECO:0000313" key="9">
    <source>
        <dbReference type="Proteomes" id="UP000008141"/>
    </source>
</evidence>